<dbReference type="Gene3D" id="1.25.40.10">
    <property type="entry name" value="Tetratricopeptide repeat domain"/>
    <property type="match status" value="2"/>
</dbReference>
<dbReference type="InterPro" id="IPR051476">
    <property type="entry name" value="Bac_ResReg_Asp_Phosphatase"/>
</dbReference>
<keyword evidence="4 6" id="KW-0802">TPR repeat</keyword>
<dbReference type="AlphaFoldDB" id="A0A7D3XZ49"/>
<feature type="repeat" description="TPR" evidence="6">
    <location>
        <begin position="360"/>
        <end position="393"/>
    </location>
</feature>
<dbReference type="SUPFAM" id="SSF47413">
    <property type="entry name" value="lambda repressor-like DNA-binding domains"/>
    <property type="match status" value="1"/>
</dbReference>
<comment type="similarity">
    <text evidence="5">Belongs to the Rap family.</text>
</comment>
<evidence type="ECO:0000256" key="6">
    <source>
        <dbReference type="PROSITE-ProRule" id="PRU00339"/>
    </source>
</evidence>
<gene>
    <name evidence="8" type="ORF">GXN76_01995</name>
</gene>
<feature type="repeat" description="TPR" evidence="6">
    <location>
        <begin position="280"/>
        <end position="313"/>
    </location>
</feature>
<dbReference type="Pfam" id="PF13424">
    <property type="entry name" value="TPR_12"/>
    <property type="match status" value="1"/>
</dbReference>
<evidence type="ECO:0000313" key="8">
    <source>
        <dbReference type="EMBL" id="QKG83360.1"/>
    </source>
</evidence>
<evidence type="ECO:0000256" key="1">
    <source>
        <dbReference type="ARBA" id="ARBA00004496"/>
    </source>
</evidence>
<reference evidence="8 9" key="1">
    <citation type="submission" date="2020-01" db="EMBL/GenBank/DDBJ databases">
        <authorList>
            <person name="Gulvik C.A."/>
            <person name="Batra D.G."/>
        </authorList>
    </citation>
    <scope>NUCLEOTIDE SEQUENCE [LARGE SCALE GENOMIC DNA]</scope>
    <source>
        <strain evidence="8 9">W9323</strain>
    </source>
</reference>
<dbReference type="KEGG" id="kpul:GXN76_01995"/>
<dbReference type="InterPro" id="IPR010982">
    <property type="entry name" value="Lambda_DNA-bd_dom_sf"/>
</dbReference>
<dbReference type="PROSITE" id="PS50005">
    <property type="entry name" value="TPR"/>
    <property type="match status" value="2"/>
</dbReference>
<dbReference type="PROSITE" id="PS50943">
    <property type="entry name" value="HTH_CROC1"/>
    <property type="match status" value="1"/>
</dbReference>
<dbReference type="Gene3D" id="1.10.260.40">
    <property type="entry name" value="lambda repressor-like DNA-binding domains"/>
    <property type="match status" value="1"/>
</dbReference>
<dbReference type="GO" id="GO:0003677">
    <property type="term" value="F:DNA binding"/>
    <property type="evidence" value="ECO:0007669"/>
    <property type="project" value="InterPro"/>
</dbReference>
<organism evidence="8 9">
    <name type="scientific">Kroppenstedtia pulmonis</name>
    <dbReference type="NCBI Taxonomy" id="1380685"/>
    <lineage>
        <taxon>Bacteria</taxon>
        <taxon>Bacillati</taxon>
        <taxon>Bacillota</taxon>
        <taxon>Bacilli</taxon>
        <taxon>Bacillales</taxon>
        <taxon>Thermoactinomycetaceae</taxon>
        <taxon>Kroppenstedtia</taxon>
    </lineage>
</organism>
<dbReference type="Proteomes" id="UP000503088">
    <property type="component" value="Chromosome"/>
</dbReference>
<keyword evidence="2" id="KW-0963">Cytoplasm</keyword>
<dbReference type="SUPFAM" id="SSF48452">
    <property type="entry name" value="TPR-like"/>
    <property type="match status" value="2"/>
</dbReference>
<keyword evidence="3" id="KW-0677">Repeat</keyword>
<evidence type="ECO:0000256" key="5">
    <source>
        <dbReference type="ARBA" id="ARBA00038253"/>
    </source>
</evidence>
<dbReference type="EMBL" id="CP048104">
    <property type="protein sequence ID" value="QKG83360.1"/>
    <property type="molecule type" value="Genomic_DNA"/>
</dbReference>
<dbReference type="Pfam" id="PF13432">
    <property type="entry name" value="TPR_16"/>
    <property type="match status" value="1"/>
</dbReference>
<proteinExistence type="inferred from homology"/>
<dbReference type="InterPro" id="IPR011990">
    <property type="entry name" value="TPR-like_helical_dom_sf"/>
</dbReference>
<dbReference type="InterPro" id="IPR001387">
    <property type="entry name" value="Cro/C1-type_HTH"/>
</dbReference>
<evidence type="ECO:0000256" key="2">
    <source>
        <dbReference type="ARBA" id="ARBA00022490"/>
    </source>
</evidence>
<dbReference type="SMART" id="SM00530">
    <property type="entry name" value="HTH_XRE"/>
    <property type="match status" value="1"/>
</dbReference>
<accession>A0A7D3XZ49</accession>
<dbReference type="GO" id="GO:0005737">
    <property type="term" value="C:cytoplasm"/>
    <property type="evidence" value="ECO:0007669"/>
    <property type="project" value="UniProtKB-SubCell"/>
</dbReference>
<dbReference type="PANTHER" id="PTHR46630">
    <property type="entry name" value="TETRATRICOPEPTIDE REPEAT PROTEIN 29"/>
    <property type="match status" value="1"/>
</dbReference>
<evidence type="ECO:0000313" key="9">
    <source>
        <dbReference type="Proteomes" id="UP000503088"/>
    </source>
</evidence>
<evidence type="ECO:0000256" key="4">
    <source>
        <dbReference type="ARBA" id="ARBA00022803"/>
    </source>
</evidence>
<sequence length="443" mass="52524">MSLPAIREVGEVIRRIRKRKGLRLEDLADENISPATISNIERGVHHVNQEKTRYLLRKLAIGMDKLPDLILGEKKELKDLQFRFMVIESLCEAGKIKEALDRLEQLGLEDSHPFAGILYYLRGKCLARKGDWKKAERNFYKGMQLSHLNQHLTMSNLETACFSDLAVCCYHQNDLEKALQFTDSGIDAFVSNGERQYLWHLMHRNKGIYLERMGRIAEGLKLVQDLWEELPRTTDIDTHLGFYWLRSELLRRGGMYDEAIRFAEEGISLARISRKADSLFSLWSVLGECYMDLKEWEQAEECFEVTMKYEEHLSDKMKLCNTYTKIGLLRMKQGKMTEAFHAIDTSIQYGETYQDYPRLTYASILMGHYHREQRRRHEAVRYYQQALELARKHQYRTLEHRALFHLAQCWNGEDEREFQKYMREIYRIQELMRKKGDFFDEVE</sequence>
<keyword evidence="9" id="KW-1185">Reference proteome</keyword>
<dbReference type="PANTHER" id="PTHR46630:SF1">
    <property type="entry name" value="TETRATRICOPEPTIDE REPEAT PROTEIN 29"/>
    <property type="match status" value="1"/>
</dbReference>
<protein>
    <submittedName>
        <fullName evidence="8">Helix-turn-helix transcriptional regulator</fullName>
    </submittedName>
</protein>
<dbReference type="RefSeq" id="WP_173219969.1">
    <property type="nucleotide sequence ID" value="NZ_CP048104.1"/>
</dbReference>
<dbReference type="Pfam" id="PF01381">
    <property type="entry name" value="HTH_3"/>
    <property type="match status" value="1"/>
</dbReference>
<dbReference type="SMART" id="SM00028">
    <property type="entry name" value="TPR"/>
    <property type="match status" value="6"/>
</dbReference>
<evidence type="ECO:0000259" key="7">
    <source>
        <dbReference type="PROSITE" id="PS50943"/>
    </source>
</evidence>
<dbReference type="CDD" id="cd00093">
    <property type="entry name" value="HTH_XRE"/>
    <property type="match status" value="1"/>
</dbReference>
<dbReference type="InterPro" id="IPR019734">
    <property type="entry name" value="TPR_rpt"/>
</dbReference>
<comment type="subcellular location">
    <subcellularLocation>
        <location evidence="1">Cytoplasm</location>
    </subcellularLocation>
</comment>
<evidence type="ECO:0000256" key="3">
    <source>
        <dbReference type="ARBA" id="ARBA00022737"/>
    </source>
</evidence>
<feature type="domain" description="HTH cro/C1-type" evidence="7">
    <location>
        <begin position="13"/>
        <end position="70"/>
    </location>
</feature>
<name>A0A7D3XZ49_9BACL</name>